<accession>S9THR2</accession>
<proteinExistence type="predicted"/>
<protein>
    <submittedName>
        <fullName evidence="1">Uncharacterized protein</fullName>
    </submittedName>
</protein>
<keyword evidence="2" id="KW-1185">Reference proteome</keyword>
<organism evidence="1 2">
    <name type="scientific">Strigomonas culicis</name>
    <dbReference type="NCBI Taxonomy" id="28005"/>
    <lineage>
        <taxon>Eukaryota</taxon>
        <taxon>Discoba</taxon>
        <taxon>Euglenozoa</taxon>
        <taxon>Kinetoplastea</taxon>
        <taxon>Metakinetoplastina</taxon>
        <taxon>Trypanosomatida</taxon>
        <taxon>Trypanosomatidae</taxon>
        <taxon>Strigomonadinae</taxon>
        <taxon>Strigomonas</taxon>
    </lineage>
</organism>
<dbReference type="EMBL" id="ATMH01011163">
    <property type="protein sequence ID" value="EPY16444.1"/>
    <property type="molecule type" value="Genomic_DNA"/>
</dbReference>
<evidence type="ECO:0000313" key="2">
    <source>
        <dbReference type="Proteomes" id="UP000015354"/>
    </source>
</evidence>
<evidence type="ECO:0000313" key="1">
    <source>
        <dbReference type="EMBL" id="EPY16444.1"/>
    </source>
</evidence>
<dbReference type="OrthoDB" id="10345304at2759"/>
<reference evidence="1 2" key="1">
    <citation type="journal article" date="2013" name="PLoS ONE">
        <title>Predicting the Proteins of Angomonas deanei, Strigomonas culicis and Their Respective Endosymbionts Reveals New Aspects of the Trypanosomatidae Family.</title>
        <authorList>
            <person name="Motta M.C."/>
            <person name="Martins A.C."/>
            <person name="de Souza S.S."/>
            <person name="Catta-Preta C.M."/>
            <person name="Silva R."/>
            <person name="Klein C.C."/>
            <person name="de Almeida L.G."/>
            <person name="de Lima Cunha O."/>
            <person name="Ciapina L.P."/>
            <person name="Brocchi M."/>
            <person name="Colabardini A.C."/>
            <person name="de Araujo Lima B."/>
            <person name="Machado C.R."/>
            <person name="de Almeida Soares C.M."/>
            <person name="Probst C.M."/>
            <person name="de Menezes C.B."/>
            <person name="Thompson C.E."/>
            <person name="Bartholomeu D.C."/>
            <person name="Gradia D.F."/>
            <person name="Pavoni D.P."/>
            <person name="Grisard E.C."/>
            <person name="Fantinatti-Garboggini F."/>
            <person name="Marchini F.K."/>
            <person name="Rodrigues-Luiz G.F."/>
            <person name="Wagner G."/>
            <person name="Goldman G.H."/>
            <person name="Fietto J.L."/>
            <person name="Elias M.C."/>
            <person name="Goldman M.H."/>
            <person name="Sagot M.F."/>
            <person name="Pereira M."/>
            <person name="Stoco P.H."/>
            <person name="de Mendonca-Neto R.P."/>
            <person name="Teixeira S.M."/>
            <person name="Maciel T.E."/>
            <person name="de Oliveira Mendes T.A."/>
            <person name="Urmenyi T.P."/>
            <person name="de Souza W."/>
            <person name="Schenkman S."/>
            <person name="de Vasconcelos A.T."/>
        </authorList>
    </citation>
    <scope>NUCLEOTIDE SEQUENCE [LARGE SCALE GENOMIC DNA]</scope>
</reference>
<name>S9THR2_9TRYP</name>
<comment type="caution">
    <text evidence="1">The sequence shown here is derived from an EMBL/GenBank/DDBJ whole genome shotgun (WGS) entry which is preliminary data.</text>
</comment>
<gene>
    <name evidence="1" type="ORF">STCU_11260</name>
</gene>
<sequence length="1860" mass="204089">MASDGGASTLAHGHRDPFIQRCGSALLEKALFDARTHRQILVGVGALIPSDKSEQGWNIDMGPGHRTHMKEMQFLITFLQRPRCFYRNTIYEELLARLKNMHLERVLTEHLKHVYQSYVAYSAVVSPVVLDMLLHLISCYAEALLLYTKALDDAEGDEEAAERHGRMSDGMRPADLTFLYTFALEAGREDRGRAAQWGRSAVCVTVFLMHCAKAMLCGANRDLLQRCCDDFGRSEAPSTVSLVVPQCVLYCLAHPSDGDDGAVMGDFLQRASTAVTTTRVLDLYSNAFFRRDSAEFSIALNYVNDYLRETLHRFFHLVPNDLIATCHLDTLLGFGKSMAIHGPEWEEPPTALAALTVIARNNMVNLRVVMDHIKTVNTKVSEARFCASNADEAPSRRDHEALWMQTLGIEEASGNTGAALALKDSKNNNINANDLVLSGGGDTVLAGAAAATSSAVLGAGLFKALGCQFHTEVDYELYAYSLFNYVAAGGLRFLTSMASIEKYFTVDQKEVAVVVGAEQSNARECGKSFNVLNHSLALLEGYLSPERIQTLFGTVLDRHDPQHGSLICQAAFVESTVNLVLSMAFHCRTDLQGLSSFVGVDVLSYCKHVCRLFLAELSIGAFIQDRVYNFVALFSGGLGDLQGLADLLLQEELCALVGTNVEAVGTATAQMCVYAHLCSASEAVSKERIFLSLCRVQRGAIEQTLEGGTFFLLAAAHLQYVRSATFYAEHDLSTFVHEVLLSSASRETLSTFILRWCEGLSFLLKQLAIGVVTLCGESIHKHVKFVVEVLTIILLTTQAYKEMAQCSVRVLEVENTVTLFYALLALLFEGGGAALGCAEELTELLLILVHRTPEEELLYALRSSCTQEVRLTFAAKIRVVLQEHIGHRENVFRLRLLRAVQTRATSVFDYLAGPCSLPKDNDVQELSDLPLCRTLCTIIKAENADYLERAMAALIQQDISTDAMPTTRLMTLLSEMTGENRLERGAFTAATISFIDLVATQHICKENGASADGSLTHITPLLRVPPGSGTKPPLPQQRLTISTSASGQGGCQLVDKTWDYALRALTACREAYVEEYGALARCEAPHDSSGGHVTVHGGSAGGALTGVTSLDAAVGLRSLPGSVADVENQTRQLSRVMWEHAPAKQFKECKMASFYEYFDRSTNPFKTEVLENAHTVNACMSSAPYPLVLGPHFVFRNEKCERLCTVLNMLTSYMEVLTRLATSVRFAVVLRGTDCDSTAEDGSVLRNVEMLQVALEVLRETAYKTHPLLIFARQRCYATFLALASTLAQYIPPKSIEKDAFRPLVDFLVDFAQLNGTHLEVLNPTLAILLCFHDDLGRATGRLPAVFDLLNTVLHRHKVTPPDTEWDAFLVNVNHFFGQFGAYCTAPVYSTLPLLVRRAVELTDHIGVSECTSPLTAQFEALLATVIAVVRSDEQGRHFPHVPTAPIAALVHTLGAMRHSATACNSGAAGGAVAYQERAWHVLWNATLRFVLVFMTLEREFAPGDMIVKDHTTTSWLSSMTAVLSAAPRFLHALSGLTCPGTEALYCVWDFREIFVCTQLAVVMSSLSNPSCVFRVPVQTSFLQFLHYRPARLGKCVASAATPEAAQADERLMEEYMVLTVREQLSFFLLQAPLTATSDAAHPLLAFILREKAAERTADGGAPVRLSRKEYGCFFINTLVMLYSFIRQEHSYLRRAGAAGMTPSLAGPAGASLSEMPSRASFSRASSVTCTPRHTGISTSQRLAELNATDLNESVATDESFTPNTTAQESHARLQSVHVENTQLALSLYCVAVEELLSNQFSQSPLTTHEFYSDFIHCTKNLVRILKAMLADISGTGTPFFLTDYVTQVYVKLKQVLPSA</sequence>
<dbReference type="Proteomes" id="UP000015354">
    <property type="component" value="Unassembled WGS sequence"/>
</dbReference>